<evidence type="ECO:0000313" key="1">
    <source>
        <dbReference type="EMBL" id="GIF70798.1"/>
    </source>
</evidence>
<accession>A0ABQ4CHQ5</accession>
<evidence type="ECO:0008006" key="3">
    <source>
        <dbReference type="Google" id="ProtNLM"/>
    </source>
</evidence>
<dbReference type="Proteomes" id="UP000604117">
    <property type="component" value="Unassembled WGS sequence"/>
</dbReference>
<protein>
    <recommendedName>
        <fullName evidence="3">Polyketide cyclase/dehydrase/lipid transport protein</fullName>
    </recommendedName>
</protein>
<dbReference type="RefSeq" id="WP_203710269.1">
    <property type="nucleotide sequence ID" value="NZ_BONE01000002.1"/>
</dbReference>
<comment type="caution">
    <text evidence="1">The sequence shown here is derived from an EMBL/GenBank/DDBJ whole genome shotgun (WGS) entry which is preliminary data.</text>
</comment>
<sequence length="143" mass="15612">MMLTTSTDAHADLASAWAVLRDVTDWPRWTRSMTSVERLDEGPLRLGSRARIKQPGMPPLVWEVTTFVDEAEFSWTNHSPGVRTVGRHLIGTTAGGGTRITLELHQTGPLAGVLNLLSGRRNRRYLALEVAGLKAASEAAARP</sequence>
<keyword evidence="2" id="KW-1185">Reference proteome</keyword>
<gene>
    <name evidence="1" type="ORF">Asi02nite_03160</name>
</gene>
<reference evidence="1 2" key="1">
    <citation type="submission" date="2021-01" db="EMBL/GenBank/DDBJ databases">
        <title>Whole genome shotgun sequence of Asanoa siamensis NBRC 107932.</title>
        <authorList>
            <person name="Komaki H."/>
            <person name="Tamura T."/>
        </authorList>
    </citation>
    <scope>NUCLEOTIDE SEQUENCE [LARGE SCALE GENOMIC DNA]</scope>
    <source>
        <strain evidence="1 2">NBRC 107932</strain>
    </source>
</reference>
<dbReference type="Pfam" id="PF10604">
    <property type="entry name" value="Polyketide_cyc2"/>
    <property type="match status" value="1"/>
</dbReference>
<dbReference type="Gene3D" id="3.30.530.20">
    <property type="match status" value="1"/>
</dbReference>
<dbReference type="SUPFAM" id="SSF55961">
    <property type="entry name" value="Bet v1-like"/>
    <property type="match status" value="1"/>
</dbReference>
<dbReference type="InterPro" id="IPR023393">
    <property type="entry name" value="START-like_dom_sf"/>
</dbReference>
<proteinExistence type="predicted"/>
<organism evidence="1 2">
    <name type="scientific">Asanoa siamensis</name>
    <dbReference type="NCBI Taxonomy" id="926357"/>
    <lineage>
        <taxon>Bacteria</taxon>
        <taxon>Bacillati</taxon>
        <taxon>Actinomycetota</taxon>
        <taxon>Actinomycetes</taxon>
        <taxon>Micromonosporales</taxon>
        <taxon>Micromonosporaceae</taxon>
        <taxon>Asanoa</taxon>
    </lineage>
</organism>
<evidence type="ECO:0000313" key="2">
    <source>
        <dbReference type="Proteomes" id="UP000604117"/>
    </source>
</evidence>
<dbReference type="EMBL" id="BONE01000002">
    <property type="protein sequence ID" value="GIF70798.1"/>
    <property type="molecule type" value="Genomic_DNA"/>
</dbReference>
<name>A0ABQ4CHQ5_9ACTN</name>
<dbReference type="InterPro" id="IPR019587">
    <property type="entry name" value="Polyketide_cyclase/dehydratase"/>
</dbReference>